<dbReference type="Pfam" id="PF13561">
    <property type="entry name" value="adh_short_C2"/>
    <property type="match status" value="1"/>
</dbReference>
<dbReference type="PRINTS" id="PR00081">
    <property type="entry name" value="GDHRDH"/>
</dbReference>
<proteinExistence type="predicted"/>
<dbReference type="AlphaFoldDB" id="A0A221W5N9"/>
<evidence type="ECO:0000313" key="3">
    <source>
        <dbReference type="Proteomes" id="UP000204221"/>
    </source>
</evidence>
<organism evidence="2 3">
    <name type="scientific">Actinoalloteichus hoggarensis</name>
    <dbReference type="NCBI Taxonomy" id="1470176"/>
    <lineage>
        <taxon>Bacteria</taxon>
        <taxon>Bacillati</taxon>
        <taxon>Actinomycetota</taxon>
        <taxon>Actinomycetes</taxon>
        <taxon>Pseudonocardiales</taxon>
        <taxon>Pseudonocardiaceae</taxon>
        <taxon>Actinoalloteichus</taxon>
    </lineage>
</organism>
<dbReference type="RefSeq" id="WP_093942184.1">
    <property type="nucleotide sequence ID" value="NZ_CP022521.1"/>
</dbReference>
<dbReference type="OrthoDB" id="9803333at2"/>
<dbReference type="EMBL" id="CP022521">
    <property type="protein sequence ID" value="ASO20919.1"/>
    <property type="molecule type" value="Genomic_DNA"/>
</dbReference>
<dbReference type="PRINTS" id="PR00080">
    <property type="entry name" value="SDRFAMILY"/>
</dbReference>
<accession>A0A221W5N9</accession>
<dbReference type="InterPro" id="IPR002347">
    <property type="entry name" value="SDR_fam"/>
</dbReference>
<sequence length="260" mass="26954">MGGLLEDKVVLVAGAGRCLGRAIAVQCALAGADVVLAARTGTVIDQIADEVEQTGRRALAVPADLTDPDAAAALASAATTAFGRVDALVNNAFARPPMADLADVELAAVRATLEVDVFAALRLTRMLAPALVESRGAVVMVNSAALRHSRPRFGAYKVAKAGLLALAQSLSTELGPQGVRVNSVAPGYVWAEALEDYFAHLAAERGVAARQVYDEVAANLDLRELPEPEAVGDAVVFLISSLARAVTGHCLDVNAGEFHH</sequence>
<evidence type="ECO:0000256" key="1">
    <source>
        <dbReference type="ARBA" id="ARBA00023002"/>
    </source>
</evidence>
<evidence type="ECO:0000313" key="2">
    <source>
        <dbReference type="EMBL" id="ASO20919.1"/>
    </source>
</evidence>
<keyword evidence="1 2" id="KW-0560">Oxidoreductase</keyword>
<keyword evidence="3" id="KW-1185">Reference proteome</keyword>
<dbReference type="Proteomes" id="UP000204221">
    <property type="component" value="Chromosome"/>
</dbReference>
<dbReference type="KEGG" id="ahg:AHOG_16465"/>
<dbReference type="PANTHER" id="PTHR43975">
    <property type="entry name" value="ZGC:101858"/>
    <property type="match status" value="1"/>
</dbReference>
<dbReference type="PANTHER" id="PTHR43975:SF2">
    <property type="entry name" value="EG:BACR7A4.14 PROTEIN-RELATED"/>
    <property type="match status" value="1"/>
</dbReference>
<gene>
    <name evidence="2" type="primary">hdhA</name>
    <name evidence="2" type="ORF">AHOG_16465</name>
</gene>
<dbReference type="EC" id="1.1.1.159" evidence="2"/>
<reference evidence="2 3" key="1">
    <citation type="submission" date="2017-07" db="EMBL/GenBank/DDBJ databases">
        <title>Complete genome sequence of Actinoalloteichus hoggarensis DSM 45943, type strain of Actinoalloteichus hoggarensis.</title>
        <authorList>
            <person name="Ruckert C."/>
            <person name="Nouioui I."/>
            <person name="Willmese J."/>
            <person name="van Wezel G."/>
            <person name="Klenk H.-P."/>
            <person name="Kalinowski J."/>
            <person name="Zotchev S.B."/>
        </authorList>
    </citation>
    <scope>NUCLEOTIDE SEQUENCE [LARGE SCALE GENOMIC DNA]</scope>
    <source>
        <strain evidence="2 3">DSM 45943</strain>
    </source>
</reference>
<dbReference type="NCBIfam" id="NF005909">
    <property type="entry name" value="PRK07890.1"/>
    <property type="match status" value="1"/>
</dbReference>
<dbReference type="Gene3D" id="3.40.50.720">
    <property type="entry name" value="NAD(P)-binding Rossmann-like Domain"/>
    <property type="match status" value="1"/>
</dbReference>
<dbReference type="GO" id="GO:0008709">
    <property type="term" value="F:cholate 7-alpha-dehydrogenase (NAD+) activity"/>
    <property type="evidence" value="ECO:0007669"/>
    <property type="project" value="UniProtKB-EC"/>
</dbReference>
<dbReference type="FunFam" id="3.40.50.720:FF:000084">
    <property type="entry name" value="Short-chain dehydrogenase reductase"/>
    <property type="match status" value="1"/>
</dbReference>
<dbReference type="SUPFAM" id="SSF51735">
    <property type="entry name" value="NAD(P)-binding Rossmann-fold domains"/>
    <property type="match status" value="1"/>
</dbReference>
<dbReference type="InterPro" id="IPR036291">
    <property type="entry name" value="NAD(P)-bd_dom_sf"/>
</dbReference>
<protein>
    <submittedName>
        <fullName evidence="2">7-alpha-hydroxysteroid dehydrogenase</fullName>
        <ecNumber evidence="2">1.1.1.159</ecNumber>
    </submittedName>
</protein>
<name>A0A221W5N9_9PSEU</name>